<dbReference type="InterPro" id="IPR056666">
    <property type="entry name" value="DrmE_C"/>
</dbReference>
<dbReference type="STRING" id="1802627.A3A70_02895"/>
<accession>A0A1F4VSJ3</accession>
<protein>
    <recommendedName>
        <fullName evidence="1">DISARM protein DrmE C-terminal domain-containing protein</fullName>
    </recommendedName>
</protein>
<dbReference type="EMBL" id="MEVK01000003">
    <property type="protein sequence ID" value="OGC59948.1"/>
    <property type="molecule type" value="Genomic_DNA"/>
</dbReference>
<dbReference type="AlphaFoldDB" id="A0A1F4VSJ3"/>
<evidence type="ECO:0000313" key="3">
    <source>
        <dbReference type="Proteomes" id="UP000178964"/>
    </source>
</evidence>
<sequence>MQNFSIHAAGVVNRIFQTPIPINDADTSMEAAGRRTFNEDLMFLKDRIKSLSYGPIPDDFKNYASEILSYLEKSGNAFRDYYGKCDEIVSIILNNPDREICILVNSKYTFMSQPLLKKVLRELNARAHNKHIENITVADNITQATTGNDVIIWTYKPPLREYAMLEPSVGKNFILLYPLQKKEFDKTTVINSRRFQPYLQANYRADVLKIPVEMLQDKIRPTMGDTVNDDSFDLEQLLSTTLAKATQYYSDGNRTDLVTARMVLFSDGTHALYQPGHKIKVIDMEQETVETKTVGTLSESDEIAFLKDSKRTVFEELVEYYQHKPEIVELIKMSELWRSALIEYKDRHFLHPVKIKRLLDDAGLVRHPATIESWLDGTTICPTENDYEPVDIIARVTDSTLLKENVDRVKDAARKIHALRIKIGRYLSKRITQSYISPNSIIDDPVLRDKLDEISSHVRIARVYKISDETVNVPTDMTNKLLTEEDIY</sequence>
<name>A0A1F4VSJ3_UNCKA</name>
<dbReference type="NCBIfam" id="NF038316">
    <property type="entry name" value="DrmE_fam"/>
    <property type="match status" value="1"/>
</dbReference>
<dbReference type="InterPro" id="IPR049794">
    <property type="entry name" value="DrmE"/>
</dbReference>
<feature type="domain" description="DISARM protein DrmE C-terminal" evidence="1">
    <location>
        <begin position="260"/>
        <end position="433"/>
    </location>
</feature>
<gene>
    <name evidence="2" type="ORF">A3A70_02895</name>
</gene>
<evidence type="ECO:0000313" key="2">
    <source>
        <dbReference type="EMBL" id="OGC59948.1"/>
    </source>
</evidence>
<proteinExistence type="predicted"/>
<dbReference type="Pfam" id="PF24957">
    <property type="entry name" value="DrmE_C"/>
    <property type="match status" value="1"/>
</dbReference>
<dbReference type="Proteomes" id="UP000178964">
    <property type="component" value="Unassembled WGS sequence"/>
</dbReference>
<evidence type="ECO:0000259" key="1">
    <source>
        <dbReference type="Pfam" id="PF24957"/>
    </source>
</evidence>
<comment type="caution">
    <text evidence="2">The sequence shown here is derived from an EMBL/GenBank/DDBJ whole genome shotgun (WGS) entry which is preliminary data.</text>
</comment>
<reference evidence="2 3" key="1">
    <citation type="journal article" date="2016" name="Nat. Commun.">
        <title>Thousands of microbial genomes shed light on interconnected biogeochemical processes in an aquifer system.</title>
        <authorList>
            <person name="Anantharaman K."/>
            <person name="Brown C.T."/>
            <person name="Hug L.A."/>
            <person name="Sharon I."/>
            <person name="Castelle C.J."/>
            <person name="Probst A.J."/>
            <person name="Thomas B.C."/>
            <person name="Singh A."/>
            <person name="Wilkins M.J."/>
            <person name="Karaoz U."/>
            <person name="Brodie E.L."/>
            <person name="Williams K.H."/>
            <person name="Hubbard S.S."/>
            <person name="Banfield J.F."/>
        </authorList>
    </citation>
    <scope>NUCLEOTIDE SEQUENCE [LARGE SCALE GENOMIC DNA]</scope>
</reference>
<organism evidence="2 3">
    <name type="scientific">candidate division WWE3 bacterium RIFCSPLOWO2_01_FULL_42_11</name>
    <dbReference type="NCBI Taxonomy" id="1802627"/>
    <lineage>
        <taxon>Bacteria</taxon>
        <taxon>Katanobacteria</taxon>
    </lineage>
</organism>